<proteinExistence type="predicted"/>
<dbReference type="PANTHER" id="PTHR10963">
    <property type="entry name" value="GLYCOSYL HYDROLASE-RELATED"/>
    <property type="match status" value="1"/>
</dbReference>
<name>A0A8H6RSL4_9PEZI</name>
<reference evidence="2" key="1">
    <citation type="submission" date="2020-04" db="EMBL/GenBank/DDBJ databases">
        <title>Draft genome resource of the tomato pathogen Pseudocercospora fuligena.</title>
        <authorList>
            <person name="Zaccaron A."/>
        </authorList>
    </citation>
    <scope>NUCLEOTIDE SEQUENCE</scope>
    <source>
        <strain evidence="2">PF001</strain>
    </source>
</reference>
<feature type="domain" description="GH16" evidence="1">
    <location>
        <begin position="19"/>
        <end position="288"/>
    </location>
</feature>
<accession>A0A8H6RSL4</accession>
<dbReference type="Proteomes" id="UP000660729">
    <property type="component" value="Unassembled WGS sequence"/>
</dbReference>
<dbReference type="Gene3D" id="2.60.120.200">
    <property type="match status" value="1"/>
</dbReference>
<dbReference type="PANTHER" id="PTHR10963:SF24">
    <property type="entry name" value="GLYCOSIDASE C21B10.07-RELATED"/>
    <property type="match status" value="1"/>
</dbReference>
<dbReference type="OrthoDB" id="192832at2759"/>
<dbReference type="AlphaFoldDB" id="A0A8H6RSL4"/>
<dbReference type="EMBL" id="JABCIY010000024">
    <property type="protein sequence ID" value="KAF7196563.1"/>
    <property type="molecule type" value="Genomic_DNA"/>
</dbReference>
<evidence type="ECO:0000313" key="2">
    <source>
        <dbReference type="EMBL" id="KAF7196563.1"/>
    </source>
</evidence>
<comment type="caution">
    <text evidence="2">The sequence shown here is derived from an EMBL/GenBank/DDBJ whole genome shotgun (WGS) entry which is preliminary data.</text>
</comment>
<sequence>MTPGSLARMLPALDKVCRSEWRSDRRSLLNSISCSVTDLRYIAGGGVPGSAPYQLVDDYNSTNFFDKFFFFNSPDPTNGYVQYVNKSVALQNGFVNVSNRGTMIIKPDTTNVYPRYSGSPGRPSVRLESLNAYFHGLFIYDTTHMPVGCGVWPAYWQDVIEGTSLATLNSVSMYTGPGSNCSVAGSGCKSQLRNMTALPNNYGAPFNNNQGGVYVTEWTSSFIKIWWFPRGRVPASITAGTPDPSQFGIPAVNAQGACDFDANFENHTIIINIDFCGSYAGSVYTSSYPSCPQSNATAGNERCKDFVGDNPGQWNHMWSFT</sequence>
<evidence type="ECO:0000259" key="1">
    <source>
        <dbReference type="PROSITE" id="PS51762"/>
    </source>
</evidence>
<dbReference type="InterPro" id="IPR000757">
    <property type="entry name" value="Beta-glucanase-like"/>
</dbReference>
<dbReference type="GO" id="GO:0009251">
    <property type="term" value="P:glucan catabolic process"/>
    <property type="evidence" value="ECO:0007669"/>
    <property type="project" value="TreeGrafter"/>
</dbReference>
<dbReference type="InterPro" id="IPR050546">
    <property type="entry name" value="Glycosyl_Hydrlase_16"/>
</dbReference>
<dbReference type="SUPFAM" id="SSF49899">
    <property type="entry name" value="Concanavalin A-like lectins/glucanases"/>
    <property type="match status" value="1"/>
</dbReference>
<organism evidence="2 3">
    <name type="scientific">Pseudocercospora fuligena</name>
    <dbReference type="NCBI Taxonomy" id="685502"/>
    <lineage>
        <taxon>Eukaryota</taxon>
        <taxon>Fungi</taxon>
        <taxon>Dikarya</taxon>
        <taxon>Ascomycota</taxon>
        <taxon>Pezizomycotina</taxon>
        <taxon>Dothideomycetes</taxon>
        <taxon>Dothideomycetidae</taxon>
        <taxon>Mycosphaerellales</taxon>
        <taxon>Mycosphaerellaceae</taxon>
        <taxon>Pseudocercospora</taxon>
    </lineage>
</organism>
<evidence type="ECO:0000313" key="3">
    <source>
        <dbReference type="Proteomes" id="UP000660729"/>
    </source>
</evidence>
<gene>
    <name evidence="2" type="ORF">HII31_01933</name>
</gene>
<keyword evidence="3" id="KW-1185">Reference proteome</keyword>
<dbReference type="GO" id="GO:0004553">
    <property type="term" value="F:hydrolase activity, hydrolyzing O-glycosyl compounds"/>
    <property type="evidence" value="ECO:0007669"/>
    <property type="project" value="InterPro"/>
</dbReference>
<protein>
    <submittedName>
        <fullName evidence="2">Putative endo-1,3(4)-beta-glucanase</fullName>
    </submittedName>
</protein>
<dbReference type="Pfam" id="PF26113">
    <property type="entry name" value="GH16_XgeA"/>
    <property type="match status" value="1"/>
</dbReference>
<dbReference type="PROSITE" id="PS51762">
    <property type="entry name" value="GH16_2"/>
    <property type="match status" value="1"/>
</dbReference>
<dbReference type="InterPro" id="IPR013320">
    <property type="entry name" value="ConA-like_dom_sf"/>
</dbReference>